<sequence>MLLTFKFVVVAICLSGFSLSEKVVPKSTREYIEFKLKETKDLLIKTYADRAKENDVASNTVDWEQLWTDAPRTKRPRAVSLSDQMFIIDGKHVFSIDLNPVKPNNNIHIVSELDLASAKDGVQFVKKFSWNGWIFLLVCQEDSCTNYQGTDISHLERRQIIQYKGLFPVDACFFTRDDHVYLIISYKLNNGVTSNAAPSKIYQWSGETMKFTTEIPTPTVRAVSTFNDDQSTMLLFALEDNLIDGVGMHIGCVVYELKDNNEIEFLTFLPDAGSVTSIHPYNYDGEEFALLTSDDGFRGIFIWDGTDLQKWISVPNIKASSLVSVVHVKNETLLFVCNTDALHIYRIVNRDCIHLNDLILSDGQRVVEIAVWEYENSFMLVLIKLNPDGTYSIELWQLTFHDEQAGKLINEAVKSDDVWNCFTELKSLLDKRTPVIENMKKSWSKLAPVSKNSTTPLQIPELFLDGGSLSLVEFDNPDNLNVSSPLDINDDLMKLEKTVDAMLNSSTSVPVSDDPVTFSGKVEVEGDVIVDNLYIDSLDVEYLNDQRLNTDDFLISGSNQSFGAALEAETIYIDRLEVPSLCGLDSDHWLRVNDRRRTRLDNIIDRSMIYNDTISLERDLTLNELNAEFINGVNITDFLESVFVIGKNQVIRGNLTYKGLAQVSRLTASKVNNVSSTSLITRYTNQSLGDVYIETLSVNDLRVEKINGVPIDQAARMSQENVVKGKVTIGNLIITDEAIFNDNATLPFTLSTQIYDEILINGDVYVNNLEIEDKATLTLGDDILSAHNIHDIVENSWSKSSDQTIKNPISFRKGASIDELSCQYLNGLGKDDFLYVDEKALTDLENVTFMNFHFDTVVNESIGIVENFYEESSDMITFHRTVSFSHLTVDNIIADTYNGIPISKLMEANDSLEFTGVTEFEAVRVDGIMTVDDLRVNRINQKYSFPIHQALMTGQDLYVGTIKANDVNMRNVQVDNLNGHDLEKALLAQIDFANRTDNVSFTIDGELEIEDRLEVDLINDQEPLDYIDVFKDVNLVDLIETKGIENLRIAEDLNVATLNGQNIEELFDAALSKSSRQIIPGEFEAIDVTVKYLNAEKINDKKLSELMYTDEPCIIHGNVSFSELRVHGDIVTKTLKGKLISEIQEEQRVIPMNDKISLHVFGEVTWDESSNELYSVSYLLNNAITKHEDQVINGSVTFQQSVAIDTLHLRNEDSFVLRKIKEVIDDAVVDSAHGDTVVITGTKIFKSQLTVSDLVVTNNIDVRTVNDLDFEDVTSQIFQKYKNDTVSGQVTFLAEVEIGNLITSKKIHGVPLYELATIDKKLPEHLHFDHLVVQGNVSLFKLDGVEFDAFNKKRIDIREDHEIYGDVQFDDTVEVKNESFVFSINGIRPTNLVENDATGIPNIIYGNKVFESEVLVLQDVETTSINNISISEMFGNSIYNDQNVTIEGSLIFENDVEVLGNMNVSGHINNVKPDQLVEAHLLQMRSAVNVFNKEESLLENSILKSQKLSLPVKVMLYLEKDEILDIQLPRVYNIKSTPINSSTRLDVYARESADFCGLPFDCFCRRQYVVEISSLGNHTIKEKTNPEIAFNFYESNRLFGLKVMTVSVSSNERCSKQSNEPESTQVFWVSFEGDLEKQSQEPVLEINGFVADAQAFLVNDRIYLILAIFYDKAANSHAIDSLVYELDFQTKKAIALQHIATDGAKALHVFRIVDIGVYMLIGCVKGKAESLLFRFNPDTRQFQLVRSFSTGGSRHIGSVSGSDDKSFVILNNPDIEALQIFAYDRAFDNFYEYQNLYFDSRVTSLNVFYAGDFDNSDALVTVTTKDGSFYVYEYLLMGKFQLKISHWQEDIQVLSPFRYLNRNYLFAGLKYNSTVFRFIEQGLD</sequence>
<proteinExistence type="predicted"/>
<name>A0A7M7HBR8_NASVI</name>
<evidence type="ECO:0000313" key="2">
    <source>
        <dbReference type="EnsemblMetazoa" id="XP_008215462"/>
    </source>
</evidence>
<protein>
    <submittedName>
        <fullName evidence="2">Uncharacterized protein</fullName>
    </submittedName>
</protein>
<dbReference type="InterPro" id="IPR036322">
    <property type="entry name" value="WD40_repeat_dom_sf"/>
</dbReference>
<keyword evidence="3" id="KW-1185">Reference proteome</keyword>
<dbReference type="GeneID" id="103317810"/>
<dbReference type="EnsemblMetazoa" id="XM_008217240">
    <property type="protein sequence ID" value="XP_008215462"/>
    <property type="gene ID" value="LOC103317810"/>
</dbReference>
<dbReference type="InParanoid" id="A0A7M7HBR8"/>
<feature type="signal peptide" evidence="1">
    <location>
        <begin position="1"/>
        <end position="20"/>
    </location>
</feature>
<dbReference type="OrthoDB" id="7936313at2759"/>
<dbReference type="Proteomes" id="UP000002358">
    <property type="component" value="Chromosome 1"/>
</dbReference>
<feature type="chain" id="PRO_5029858285" evidence="1">
    <location>
        <begin position="21"/>
        <end position="1884"/>
    </location>
</feature>
<dbReference type="KEGG" id="nvi:103317810"/>
<organism evidence="2 3">
    <name type="scientific">Nasonia vitripennis</name>
    <name type="common">Parasitic wasp</name>
    <dbReference type="NCBI Taxonomy" id="7425"/>
    <lineage>
        <taxon>Eukaryota</taxon>
        <taxon>Metazoa</taxon>
        <taxon>Ecdysozoa</taxon>
        <taxon>Arthropoda</taxon>
        <taxon>Hexapoda</taxon>
        <taxon>Insecta</taxon>
        <taxon>Pterygota</taxon>
        <taxon>Neoptera</taxon>
        <taxon>Endopterygota</taxon>
        <taxon>Hymenoptera</taxon>
        <taxon>Apocrita</taxon>
        <taxon>Proctotrupomorpha</taxon>
        <taxon>Chalcidoidea</taxon>
        <taxon>Pteromalidae</taxon>
        <taxon>Pteromalinae</taxon>
        <taxon>Nasonia</taxon>
    </lineage>
</organism>
<keyword evidence="1" id="KW-0732">Signal</keyword>
<dbReference type="RefSeq" id="XP_008215462.1">
    <property type="nucleotide sequence ID" value="XM_008217240.3"/>
</dbReference>
<dbReference type="SUPFAM" id="SSF50978">
    <property type="entry name" value="WD40 repeat-like"/>
    <property type="match status" value="1"/>
</dbReference>
<reference evidence="2" key="1">
    <citation type="submission" date="2021-01" db="UniProtKB">
        <authorList>
            <consortium name="EnsemblMetazoa"/>
        </authorList>
    </citation>
    <scope>IDENTIFICATION</scope>
</reference>
<evidence type="ECO:0000313" key="3">
    <source>
        <dbReference type="Proteomes" id="UP000002358"/>
    </source>
</evidence>
<evidence type="ECO:0000256" key="1">
    <source>
        <dbReference type="SAM" id="SignalP"/>
    </source>
</evidence>
<accession>A0A7M7HBR8</accession>